<dbReference type="Gramene" id="TraesLDM1A03G00045400.1">
    <property type="protein sequence ID" value="TraesLDM1A03G00045400.1"/>
    <property type="gene ID" value="TraesLDM1A03G00045400"/>
</dbReference>
<keyword evidence="2" id="KW-1185">Reference proteome</keyword>
<dbReference type="Gramene" id="TraesCLE_scaffold_046817_01G000100.1">
    <property type="protein sequence ID" value="TraesCLE_scaffold_046817_01G000100.1"/>
    <property type="gene ID" value="TraesCLE_scaffold_046817_01G000100"/>
</dbReference>
<dbReference type="Gramene" id="TraesSYM1A03G00045770.1">
    <property type="protein sequence ID" value="TraesSYM1A03G00045770.1"/>
    <property type="gene ID" value="TraesSYM1A03G00045770"/>
</dbReference>
<dbReference type="Gramene" id="TraesJAG1A03G00044490.1">
    <property type="protein sequence ID" value="TraesJAG1A03G00044490.1"/>
    <property type="gene ID" value="TraesJAG1A03G00044490"/>
</dbReference>
<dbReference type="Gramene" id="TraesLAC1A03G00046090.1">
    <property type="protein sequence ID" value="TraesLAC1A03G00046090.1"/>
    <property type="gene ID" value="TraesLAC1A03G00046090"/>
</dbReference>
<dbReference type="Gramene" id="TraesROB_scaffold_078003_01G000100.1">
    <property type="protein sequence ID" value="TraesROB_scaffold_078003_01G000100.1"/>
    <property type="gene ID" value="TraesROB_scaffold_078003_01G000100"/>
</dbReference>
<dbReference type="AlphaFoldDB" id="A0A3B5XWU2"/>
<reference evidence="1" key="1">
    <citation type="submission" date="2018-08" db="EMBL/GenBank/DDBJ databases">
        <authorList>
            <person name="Rossello M."/>
        </authorList>
    </citation>
    <scope>NUCLEOTIDE SEQUENCE [LARGE SCALE GENOMIC DNA]</scope>
    <source>
        <strain evidence="1">cv. Chinese Spring</strain>
    </source>
</reference>
<dbReference type="Gramene" id="TraesCS1A02G116300.1">
    <property type="protein sequence ID" value="TraesCS1A02G116300.1"/>
    <property type="gene ID" value="TraesCS1A02G116300"/>
</dbReference>
<dbReference type="EnsemblPlants" id="TraesCS1A02G116300.1">
    <property type="protein sequence ID" value="TraesCS1A02G116300.1"/>
    <property type="gene ID" value="TraesCS1A02G116300"/>
</dbReference>
<dbReference type="Proteomes" id="UP000019116">
    <property type="component" value="Chromosome 1A"/>
</dbReference>
<dbReference type="OMA" id="PEFSMCD"/>
<reference evidence="1" key="2">
    <citation type="submission" date="2018-10" db="UniProtKB">
        <authorList>
            <consortium name="EnsemblPlants"/>
        </authorList>
    </citation>
    <scope>IDENTIFICATION</scope>
</reference>
<dbReference type="Gramene" id="TraesMAC1A03G00045010.1">
    <property type="protein sequence ID" value="TraesMAC1A03G00045010.1"/>
    <property type="gene ID" value="TraesMAC1A03G00045010"/>
</dbReference>
<proteinExistence type="predicted"/>
<dbReference type="Gramene" id="TraesSTA1A03G00043760.1">
    <property type="protein sequence ID" value="TraesSTA1A03G00043760.1"/>
    <property type="gene ID" value="TraesSTA1A03G00043760"/>
</dbReference>
<evidence type="ECO:0000313" key="2">
    <source>
        <dbReference type="Proteomes" id="UP000019116"/>
    </source>
</evidence>
<protein>
    <submittedName>
        <fullName evidence="1">Uncharacterized protein</fullName>
    </submittedName>
</protein>
<dbReference type="Gramene" id="TraesARI1A03G00045030.1">
    <property type="protein sequence ID" value="TraesARI1A03G00045030.1"/>
    <property type="gene ID" value="TraesARI1A03G00045030"/>
</dbReference>
<organism evidence="1">
    <name type="scientific">Triticum aestivum</name>
    <name type="common">Wheat</name>
    <dbReference type="NCBI Taxonomy" id="4565"/>
    <lineage>
        <taxon>Eukaryota</taxon>
        <taxon>Viridiplantae</taxon>
        <taxon>Streptophyta</taxon>
        <taxon>Embryophyta</taxon>
        <taxon>Tracheophyta</taxon>
        <taxon>Spermatophyta</taxon>
        <taxon>Magnoliopsida</taxon>
        <taxon>Liliopsida</taxon>
        <taxon>Poales</taxon>
        <taxon>Poaceae</taxon>
        <taxon>BOP clade</taxon>
        <taxon>Pooideae</taxon>
        <taxon>Triticodae</taxon>
        <taxon>Triticeae</taxon>
        <taxon>Triticinae</taxon>
        <taxon>Triticum</taxon>
    </lineage>
</organism>
<accession>A0A3B5XWU2</accession>
<dbReference type="Gramene" id="TraesWEE_scaffold_037544_01G000100.1">
    <property type="protein sequence ID" value="TraesWEE_scaffold_037544_01G000100.1"/>
    <property type="gene ID" value="TraesWEE_scaffold_037544_01G000100"/>
</dbReference>
<name>A0A3B5XWU2_WHEAT</name>
<dbReference type="Gramene" id="TraesCS1A03G0285300.1">
    <property type="protein sequence ID" value="TraesCS1A03G0285300.1.CDS"/>
    <property type="gene ID" value="TraesCS1A03G0285300"/>
</dbReference>
<dbReference type="Gramene" id="TraesRN1A0100317600.1">
    <property type="protein sequence ID" value="TraesRN1A0100317600.1"/>
    <property type="gene ID" value="TraesRN1A0100317600"/>
</dbReference>
<dbReference type="Gramene" id="TraesCAD_scaffold_087114_01G000100.1">
    <property type="protein sequence ID" value="TraesCAD_scaffold_087114_01G000100.1"/>
    <property type="gene ID" value="TraesCAD_scaffold_087114_01G000100"/>
</dbReference>
<sequence>MGEGGGPVVRGGEAYADRVSPLRRGVPASDGFPPGEQFLDAKLKCIVQCLVMSLFHYSRYVSHKEIENPEFCMCDWFNNLNLCTSLSTTCKLPPCFR</sequence>
<dbReference type="Gramene" id="TraesNOR1A03G00044530.1">
    <property type="protein sequence ID" value="TraesNOR1A03G00044530.1"/>
    <property type="gene ID" value="TraesNOR1A03G00044530"/>
</dbReference>
<evidence type="ECO:0000313" key="1">
    <source>
        <dbReference type="EnsemblPlants" id="TraesCS1A02G116300.1"/>
    </source>
</evidence>